<gene>
    <name evidence="2" type="ORF">H9926_11070</name>
</gene>
<accession>A0A9D2TRZ7</accession>
<evidence type="ECO:0000313" key="3">
    <source>
        <dbReference type="Proteomes" id="UP000823922"/>
    </source>
</evidence>
<comment type="caution">
    <text evidence="2">The sequence shown here is derived from an EMBL/GenBank/DDBJ whole genome shotgun (WGS) entry which is preliminary data.</text>
</comment>
<reference evidence="2" key="1">
    <citation type="journal article" date="2021" name="PeerJ">
        <title>Extensive microbial diversity within the chicken gut microbiome revealed by metagenomics and culture.</title>
        <authorList>
            <person name="Gilroy R."/>
            <person name="Ravi A."/>
            <person name="Getino M."/>
            <person name="Pursley I."/>
            <person name="Horton D.L."/>
            <person name="Alikhan N.F."/>
            <person name="Baker D."/>
            <person name="Gharbi K."/>
            <person name="Hall N."/>
            <person name="Watson M."/>
            <person name="Adriaenssens E.M."/>
            <person name="Foster-Nyarko E."/>
            <person name="Jarju S."/>
            <person name="Secka A."/>
            <person name="Antonio M."/>
            <person name="Oren A."/>
            <person name="Chaudhuri R.R."/>
            <person name="La Ragione R."/>
            <person name="Hildebrand F."/>
            <person name="Pallen M.J."/>
        </authorList>
    </citation>
    <scope>NUCLEOTIDE SEQUENCE</scope>
    <source>
        <strain evidence="2">ChiBcec1-1630</strain>
    </source>
</reference>
<dbReference type="Pfam" id="PF00144">
    <property type="entry name" value="Beta-lactamase"/>
    <property type="match status" value="1"/>
</dbReference>
<dbReference type="Proteomes" id="UP000823922">
    <property type="component" value="Unassembled WGS sequence"/>
</dbReference>
<dbReference type="InterPro" id="IPR012338">
    <property type="entry name" value="Beta-lactam/transpept-like"/>
</dbReference>
<dbReference type="EMBL" id="DWVS01000282">
    <property type="protein sequence ID" value="HJC88542.1"/>
    <property type="molecule type" value="Genomic_DNA"/>
</dbReference>
<proteinExistence type="predicted"/>
<dbReference type="PANTHER" id="PTHR43283:SF7">
    <property type="entry name" value="BETA-LACTAMASE-RELATED DOMAIN-CONTAINING PROTEIN"/>
    <property type="match status" value="1"/>
</dbReference>
<feature type="domain" description="Beta-lactamase-related" evidence="1">
    <location>
        <begin position="32"/>
        <end position="271"/>
    </location>
</feature>
<dbReference type="AlphaFoldDB" id="A0A9D2TRZ7"/>
<name>A0A9D2TRZ7_9FIRM</name>
<reference evidence="2" key="2">
    <citation type="submission" date="2021-04" db="EMBL/GenBank/DDBJ databases">
        <authorList>
            <person name="Gilroy R."/>
        </authorList>
    </citation>
    <scope>NUCLEOTIDE SEQUENCE</scope>
    <source>
        <strain evidence="2">ChiBcec1-1630</strain>
    </source>
</reference>
<sequence>MDIREMDQYAEEMRILNLRVCRGGEILLKRDWDGEIRRNQYSASKSFTSAAVGIACREGLLSLDEKLCDVFAEEIPDQPSENLQRAVVRDLLTMCLGQKEGWLMGEQRPVMEEKDWVRFCLSRPFEAKPGTAFVYNNAGPYLAGILVQRRAGCNLVDYLMPRLFAPLGIRRTVWEVDPQGFTFGAGGLFLSVTELMRFGQLLLQEGMWNGKQLIPAEYVREASCVQADNGAEGYGYLFWRGPYNSFRADGKYGQLAIVLPEKDAVIAINAESRDAGSMMKRCMDVIVPQL</sequence>
<dbReference type="PANTHER" id="PTHR43283">
    <property type="entry name" value="BETA-LACTAMASE-RELATED"/>
    <property type="match status" value="1"/>
</dbReference>
<dbReference type="Gene3D" id="3.40.710.10">
    <property type="entry name" value="DD-peptidase/beta-lactamase superfamily"/>
    <property type="match status" value="1"/>
</dbReference>
<evidence type="ECO:0000313" key="2">
    <source>
        <dbReference type="EMBL" id="HJC88542.1"/>
    </source>
</evidence>
<organism evidence="2 3">
    <name type="scientific">Candidatus Eisenbergiella intestinigallinarum</name>
    <dbReference type="NCBI Taxonomy" id="2838549"/>
    <lineage>
        <taxon>Bacteria</taxon>
        <taxon>Bacillati</taxon>
        <taxon>Bacillota</taxon>
        <taxon>Clostridia</taxon>
        <taxon>Lachnospirales</taxon>
        <taxon>Lachnospiraceae</taxon>
        <taxon>Eisenbergiella</taxon>
    </lineage>
</organism>
<dbReference type="InterPro" id="IPR050789">
    <property type="entry name" value="Diverse_Enzym_Activities"/>
</dbReference>
<dbReference type="InterPro" id="IPR001466">
    <property type="entry name" value="Beta-lactam-related"/>
</dbReference>
<dbReference type="SUPFAM" id="SSF56601">
    <property type="entry name" value="beta-lactamase/transpeptidase-like"/>
    <property type="match status" value="1"/>
</dbReference>
<evidence type="ECO:0000259" key="1">
    <source>
        <dbReference type="Pfam" id="PF00144"/>
    </source>
</evidence>
<protein>
    <submittedName>
        <fullName evidence="2">Beta-lactamase family protein</fullName>
    </submittedName>
</protein>